<dbReference type="STRING" id="1432307.W9CJ27"/>
<feature type="region of interest" description="Disordered" evidence="1">
    <location>
        <begin position="76"/>
        <end position="284"/>
    </location>
</feature>
<dbReference type="AlphaFoldDB" id="W9CJ27"/>
<sequence length="999" mass="114486">MENNHHSRKRKHTHEHKSRQGESGKHHKHVHHTTAHERHARGHFLERLEENRQPLAIRDTNELSGDANYVRSWLAKTQDEDAVEPPKQSNPRTDHLEERASYSEYIHAARRLEEDKGDTTISKAKPNQERASSDSSLLEVSTAPVVLERTKPFRKSRVSSHLGENSTQSHKHRKDAPSTMTSSSSQSSVVQPKQETFEKRARHKTREDRYDTKQRSRKAEVVEKPIKMRREKKGDRKRAARKASEDLMNNFASNKLGQDRLTRPSNGPGIFQNGRASSPPRRRGLPDLAFSEMEFLQRSGKKSHIDNTIVVPKSRANEKRKATREQDEIATFFKPSKTPIRDSSLTLEHPTSPTSIHETSLHERQLRRNREHDRHRYYAENLISRISKIESHLAESRGQQLQPNQVQFPREPTPQLHSEEVGNRNIYSETADTIVTWSESQHSPVATGALRRAREAYCQRQNSATPDSVRSSIERTGIFKDTGIKSSSRRKSHVQEAISKELDGAGENRSVYTTGGPAETNRESSRLSTDSVKNPQQQNHLPQAPIHIQKETEELVSKRRSPDPLEIYDDGCRRVVVEYYDPNRGWYREEDSKSPSKPPKHSMEPAVAPISASLTRQQMALNARIKRPSTTLPVIREASNESRENSPLSNSGIPGEAIQRTESAPVRSSSVKGDMNGQIPMSHANGDERLEQIILGSPIPESTSSQIGQYLRHNQQHHWHQQTESTINIIRNGITQSEMSNETEKQPLLTRTAYLNDRARTPLARISHNSPNREHFQFHTRSPFRRGLRSYHEQPRQHIASTPRSPLIRLPSLYVQQLEHEQEQDQIANGLSIENVEECGASEVQGSDFNTEPHEEYWDDAATEQKMSHGVDDALENRRYVGDLGELGHREANMYNISLPGPETMGLRYENSGLDFQYDGYPSQDVRDEYNHWDSGNHYIQEPYIENHQDSQQQSGMHYHGNQLVQPLFPEYRELDEGQDGNASETILMQRFWRPNPQY</sequence>
<dbReference type="HOGENOM" id="CLU_299990_0_0_1"/>
<dbReference type="EMBL" id="AYSA01000163">
    <property type="protein sequence ID" value="ESZ95841.1"/>
    <property type="molecule type" value="Genomic_DNA"/>
</dbReference>
<feature type="compositionally biased region" description="Polar residues" evidence="1">
    <location>
        <begin position="526"/>
        <end position="541"/>
    </location>
</feature>
<feature type="compositionally biased region" description="Basic and acidic residues" evidence="1">
    <location>
        <begin position="92"/>
        <end position="101"/>
    </location>
</feature>
<evidence type="ECO:0000256" key="1">
    <source>
        <dbReference type="SAM" id="MobiDB-lite"/>
    </source>
</evidence>
<dbReference type="Proteomes" id="UP000019487">
    <property type="component" value="Unassembled WGS sequence"/>
</dbReference>
<organism evidence="2 3">
    <name type="scientific">Sclerotinia borealis (strain F-4128)</name>
    <dbReference type="NCBI Taxonomy" id="1432307"/>
    <lineage>
        <taxon>Eukaryota</taxon>
        <taxon>Fungi</taxon>
        <taxon>Dikarya</taxon>
        <taxon>Ascomycota</taxon>
        <taxon>Pezizomycotina</taxon>
        <taxon>Leotiomycetes</taxon>
        <taxon>Helotiales</taxon>
        <taxon>Sclerotiniaceae</taxon>
        <taxon>Sclerotinia</taxon>
    </lineage>
</organism>
<accession>W9CJ27</accession>
<feature type="compositionally biased region" description="Polar residues" evidence="1">
    <location>
        <begin position="660"/>
        <end position="671"/>
    </location>
</feature>
<dbReference type="OrthoDB" id="2537141at2759"/>
<feature type="region of interest" description="Disordered" evidence="1">
    <location>
        <begin position="340"/>
        <end position="360"/>
    </location>
</feature>
<gene>
    <name evidence="2" type="ORF">SBOR_3783</name>
</gene>
<feature type="compositionally biased region" description="Basic residues" evidence="1">
    <location>
        <begin position="1"/>
        <end position="17"/>
    </location>
</feature>
<comment type="caution">
    <text evidence="2">The sequence shown here is derived from an EMBL/GenBank/DDBJ whole genome shotgun (WGS) entry which is preliminary data.</text>
</comment>
<feature type="region of interest" description="Disordered" evidence="1">
    <location>
        <begin position="399"/>
        <end position="418"/>
    </location>
</feature>
<keyword evidence="3" id="KW-1185">Reference proteome</keyword>
<feature type="region of interest" description="Disordered" evidence="1">
    <location>
        <begin position="586"/>
        <end position="605"/>
    </location>
</feature>
<protein>
    <submittedName>
        <fullName evidence="2">Uncharacterized protein</fullName>
    </submittedName>
</protein>
<reference evidence="2 3" key="1">
    <citation type="journal article" date="2014" name="Genome Announc.">
        <title>Draft genome sequence of Sclerotinia borealis, a psychrophilic plant pathogenic fungus.</title>
        <authorList>
            <person name="Mardanov A.V."/>
            <person name="Beletsky A.V."/>
            <person name="Kadnikov V.V."/>
            <person name="Ignatov A.N."/>
            <person name="Ravin N.V."/>
        </authorList>
    </citation>
    <scope>NUCLEOTIDE SEQUENCE [LARGE SCALE GENOMIC DNA]</scope>
    <source>
        <strain evidence="3">F-4157</strain>
    </source>
</reference>
<feature type="region of interest" description="Disordered" evidence="1">
    <location>
        <begin position="1"/>
        <end position="64"/>
    </location>
</feature>
<proteinExistence type="predicted"/>
<evidence type="ECO:0000313" key="3">
    <source>
        <dbReference type="Proteomes" id="UP000019487"/>
    </source>
</evidence>
<feature type="compositionally biased region" description="Low complexity" evidence="1">
    <location>
        <begin position="178"/>
        <end position="191"/>
    </location>
</feature>
<feature type="compositionally biased region" description="Basic and acidic residues" evidence="1">
    <location>
        <begin position="195"/>
        <end position="234"/>
    </location>
</feature>
<feature type="region of interest" description="Disordered" evidence="1">
    <location>
        <begin position="632"/>
        <end position="677"/>
    </location>
</feature>
<feature type="region of interest" description="Disordered" evidence="1">
    <location>
        <begin position="480"/>
        <end position="541"/>
    </location>
</feature>
<feature type="compositionally biased region" description="Basic residues" evidence="1">
    <location>
        <begin position="25"/>
        <end position="42"/>
    </location>
</feature>
<feature type="compositionally biased region" description="Basic and acidic residues" evidence="1">
    <location>
        <begin position="43"/>
        <end position="52"/>
    </location>
</feature>
<feature type="compositionally biased region" description="Polar residues" evidence="1">
    <location>
        <begin position="341"/>
        <end position="358"/>
    </location>
</feature>
<name>W9CJ27_SCLBF</name>
<evidence type="ECO:0000313" key="2">
    <source>
        <dbReference type="EMBL" id="ESZ95841.1"/>
    </source>
</evidence>